<accession>A0AAD8PB25</accession>
<evidence type="ECO:0000313" key="1">
    <source>
        <dbReference type="EMBL" id="KAK1439141.1"/>
    </source>
</evidence>
<proteinExistence type="predicted"/>
<dbReference type="Proteomes" id="UP001229421">
    <property type="component" value="Unassembled WGS sequence"/>
</dbReference>
<comment type="caution">
    <text evidence="1">The sequence shown here is derived from an EMBL/GenBank/DDBJ whole genome shotgun (WGS) entry which is preliminary data.</text>
</comment>
<reference evidence="1" key="1">
    <citation type="journal article" date="2023" name="bioRxiv">
        <title>Improved chromosome-level genome assembly for marigold (Tagetes erecta).</title>
        <authorList>
            <person name="Jiang F."/>
            <person name="Yuan L."/>
            <person name="Wang S."/>
            <person name="Wang H."/>
            <person name="Xu D."/>
            <person name="Wang A."/>
            <person name="Fan W."/>
        </authorList>
    </citation>
    <scope>NUCLEOTIDE SEQUENCE</scope>
    <source>
        <strain evidence="1">WSJ</strain>
        <tissue evidence="1">Leaf</tissue>
    </source>
</reference>
<dbReference type="EMBL" id="JAUHHV010000001">
    <property type="protein sequence ID" value="KAK1439141.1"/>
    <property type="molecule type" value="Genomic_DNA"/>
</dbReference>
<name>A0AAD8PB25_TARER</name>
<organism evidence="1 2">
    <name type="scientific">Tagetes erecta</name>
    <name type="common">African marigold</name>
    <dbReference type="NCBI Taxonomy" id="13708"/>
    <lineage>
        <taxon>Eukaryota</taxon>
        <taxon>Viridiplantae</taxon>
        <taxon>Streptophyta</taxon>
        <taxon>Embryophyta</taxon>
        <taxon>Tracheophyta</taxon>
        <taxon>Spermatophyta</taxon>
        <taxon>Magnoliopsida</taxon>
        <taxon>eudicotyledons</taxon>
        <taxon>Gunneridae</taxon>
        <taxon>Pentapetalae</taxon>
        <taxon>asterids</taxon>
        <taxon>campanulids</taxon>
        <taxon>Asterales</taxon>
        <taxon>Asteraceae</taxon>
        <taxon>Asteroideae</taxon>
        <taxon>Heliantheae alliance</taxon>
        <taxon>Tageteae</taxon>
        <taxon>Tagetes</taxon>
    </lineage>
</organism>
<sequence length="119" mass="13385">MTTSSHVNSSLLALTFVPHLNQSTVFFGKVGTMTLSKKNTENTPAQTVMTSPVDTKYCNRKRCEEAGFMDNAMENMKSFFQASLDDHKACFKASWHKMVERFQEEKSAGFEGQNTTSKN</sequence>
<dbReference type="AlphaFoldDB" id="A0AAD8PB25"/>
<evidence type="ECO:0000313" key="2">
    <source>
        <dbReference type="Proteomes" id="UP001229421"/>
    </source>
</evidence>
<protein>
    <submittedName>
        <fullName evidence="1">Uncharacterized protein</fullName>
    </submittedName>
</protein>
<gene>
    <name evidence="1" type="ORF">QVD17_04956</name>
</gene>
<keyword evidence="2" id="KW-1185">Reference proteome</keyword>